<feature type="compositionally biased region" description="Pro residues" evidence="1">
    <location>
        <begin position="63"/>
        <end position="79"/>
    </location>
</feature>
<reference evidence="2" key="1">
    <citation type="submission" date="2020-06" db="EMBL/GenBank/DDBJ databases">
        <authorList>
            <person name="Li T."/>
            <person name="Hu X."/>
            <person name="Zhang T."/>
            <person name="Song X."/>
            <person name="Zhang H."/>
            <person name="Dai N."/>
            <person name="Sheng W."/>
            <person name="Hou X."/>
            <person name="Wei L."/>
        </authorList>
    </citation>
    <scope>NUCLEOTIDE SEQUENCE</scope>
    <source>
        <strain evidence="2">3651</strain>
        <tissue evidence="2">Leaf</tissue>
    </source>
</reference>
<evidence type="ECO:0000256" key="1">
    <source>
        <dbReference type="SAM" id="MobiDB-lite"/>
    </source>
</evidence>
<evidence type="ECO:0000313" key="3">
    <source>
        <dbReference type="Proteomes" id="UP001293254"/>
    </source>
</evidence>
<evidence type="ECO:0000313" key="2">
    <source>
        <dbReference type="EMBL" id="KAK4431148.1"/>
    </source>
</evidence>
<comment type="caution">
    <text evidence="2">The sequence shown here is derived from an EMBL/GenBank/DDBJ whole genome shotgun (WGS) entry which is preliminary data.</text>
</comment>
<dbReference type="EMBL" id="JACGWO010000003">
    <property type="protein sequence ID" value="KAK4431148.1"/>
    <property type="molecule type" value="Genomic_DNA"/>
</dbReference>
<name>A0AAE2CQV3_9LAMI</name>
<feature type="region of interest" description="Disordered" evidence="1">
    <location>
        <begin position="97"/>
        <end position="150"/>
    </location>
</feature>
<feature type="compositionally biased region" description="Low complexity" evidence="1">
    <location>
        <begin position="49"/>
        <end position="62"/>
    </location>
</feature>
<feature type="region of interest" description="Disordered" evidence="1">
    <location>
        <begin position="43"/>
        <end position="84"/>
    </location>
</feature>
<sequence>MDEELLIVAGLHPAPDRYKGPLDRFTRLQIMMNRAAVRKFIPEDVTAMPSSSGTRSTPSTPSDLPPELTPSSSTPPPASVNPEAGAHATPIIEVVTSPEDSTPLPVPSEVPTSESHPPSPMPLPIEDLPSSHKRPRTSEEGAEGTPLSVGRPSEFIFPALVLTPRLDPQARAFNMSRTVNRADVEALATHTYPGLENFVLAQASIIPVAITTMTEKYANSLRVTEMLRRELNEAYTRGREEGAASAVALFKESPEYAIDMYHQASAFYIDGFATCLAQFKNVGNLPLGFNLSFVNV</sequence>
<dbReference type="Proteomes" id="UP001293254">
    <property type="component" value="Unassembled WGS sequence"/>
</dbReference>
<gene>
    <name evidence="2" type="ORF">Salat_0876900</name>
</gene>
<protein>
    <submittedName>
        <fullName evidence="2">Uncharacterized protein</fullName>
    </submittedName>
</protein>
<organism evidence="2 3">
    <name type="scientific">Sesamum alatum</name>
    <dbReference type="NCBI Taxonomy" id="300844"/>
    <lineage>
        <taxon>Eukaryota</taxon>
        <taxon>Viridiplantae</taxon>
        <taxon>Streptophyta</taxon>
        <taxon>Embryophyta</taxon>
        <taxon>Tracheophyta</taxon>
        <taxon>Spermatophyta</taxon>
        <taxon>Magnoliopsida</taxon>
        <taxon>eudicotyledons</taxon>
        <taxon>Gunneridae</taxon>
        <taxon>Pentapetalae</taxon>
        <taxon>asterids</taxon>
        <taxon>lamiids</taxon>
        <taxon>Lamiales</taxon>
        <taxon>Pedaliaceae</taxon>
        <taxon>Sesamum</taxon>
    </lineage>
</organism>
<reference evidence="2" key="2">
    <citation type="journal article" date="2024" name="Plant">
        <title>Genomic evolution and insights into agronomic trait innovations of Sesamum species.</title>
        <authorList>
            <person name="Miao H."/>
            <person name="Wang L."/>
            <person name="Qu L."/>
            <person name="Liu H."/>
            <person name="Sun Y."/>
            <person name="Le M."/>
            <person name="Wang Q."/>
            <person name="Wei S."/>
            <person name="Zheng Y."/>
            <person name="Lin W."/>
            <person name="Duan Y."/>
            <person name="Cao H."/>
            <person name="Xiong S."/>
            <person name="Wang X."/>
            <person name="Wei L."/>
            <person name="Li C."/>
            <person name="Ma Q."/>
            <person name="Ju M."/>
            <person name="Zhao R."/>
            <person name="Li G."/>
            <person name="Mu C."/>
            <person name="Tian Q."/>
            <person name="Mei H."/>
            <person name="Zhang T."/>
            <person name="Gao T."/>
            <person name="Zhang H."/>
        </authorList>
    </citation>
    <scope>NUCLEOTIDE SEQUENCE</scope>
    <source>
        <strain evidence="2">3651</strain>
    </source>
</reference>
<accession>A0AAE2CQV3</accession>
<keyword evidence="3" id="KW-1185">Reference proteome</keyword>
<proteinExistence type="predicted"/>
<dbReference type="AlphaFoldDB" id="A0AAE2CQV3"/>